<keyword evidence="1" id="KW-0812">Transmembrane</keyword>
<keyword evidence="1" id="KW-0472">Membrane</keyword>
<keyword evidence="1" id="KW-1133">Transmembrane helix</keyword>
<evidence type="ECO:0000313" key="2">
    <source>
        <dbReference type="EMBL" id="AGS44504.1"/>
    </source>
</evidence>
<reference evidence="2" key="1">
    <citation type="submission" date="2013-04" db="EMBL/GenBank/DDBJ databases">
        <authorList>
            <person name="Hegedusova E."/>
            <person name="Brejova B."/>
            <person name="Nosek J."/>
        </authorList>
    </citation>
    <scope>NUCLEOTIDE SEQUENCE</scope>
    <source>
        <strain evidence="2">CBS 6341</strain>
    </source>
</reference>
<geneLocation type="mitochondrion" evidence="2"/>
<dbReference type="EMBL" id="KC993197">
    <property type="protein sequence ID" value="AGS44504.1"/>
    <property type="molecule type" value="Genomic_DNA"/>
</dbReference>
<feature type="transmembrane region" description="Helical" evidence="1">
    <location>
        <begin position="6"/>
        <end position="26"/>
    </location>
</feature>
<dbReference type="Gene3D" id="3.10.28.10">
    <property type="entry name" value="Homing endonucleases"/>
    <property type="match status" value="1"/>
</dbReference>
<accession>S5TF59</accession>
<dbReference type="SUPFAM" id="SSF55608">
    <property type="entry name" value="Homing endonucleases"/>
    <property type="match status" value="1"/>
</dbReference>
<gene>
    <name evidence="2" type="primary">cob-I4</name>
</gene>
<protein>
    <recommendedName>
        <fullName evidence="3">Homing endonuclease LAGLIDADG domain-containing protein</fullName>
    </recommendedName>
</protein>
<dbReference type="GeneID" id="16695126"/>
<feature type="transmembrane region" description="Helical" evidence="1">
    <location>
        <begin position="285"/>
        <end position="304"/>
    </location>
</feature>
<feature type="non-terminal residue" evidence="2">
    <location>
        <position position="1"/>
    </location>
</feature>
<dbReference type="InterPro" id="IPR027434">
    <property type="entry name" value="Homing_endonucl"/>
</dbReference>
<evidence type="ECO:0000256" key="1">
    <source>
        <dbReference type="SAM" id="Phobius"/>
    </source>
</evidence>
<organism evidence="2">
    <name type="scientific">Wickerhamomyces mucosus</name>
    <dbReference type="NCBI Taxonomy" id="1378264"/>
    <lineage>
        <taxon>Eukaryota</taxon>
        <taxon>Fungi</taxon>
        <taxon>Dikarya</taxon>
        <taxon>Ascomycota</taxon>
        <taxon>Saccharomycotina</taxon>
        <taxon>Saccharomycetes</taxon>
        <taxon>Phaffomycetales</taxon>
        <taxon>Wickerhamomycetaceae</taxon>
        <taxon>Wickerhamomyces</taxon>
    </lineage>
</organism>
<proteinExistence type="predicted"/>
<dbReference type="AlphaFoldDB" id="S5TF59"/>
<keyword evidence="2" id="KW-0496">Mitochondrion</keyword>
<evidence type="ECO:0008006" key="3">
    <source>
        <dbReference type="Google" id="ProtNLM"/>
    </source>
</evidence>
<dbReference type="RefSeq" id="YP_008475195.1">
    <property type="nucleotide sequence ID" value="NC_022171.1"/>
</dbReference>
<name>S5TF59_9ASCO</name>
<sequence>NYYSCLIYYILYIYYLLYNFNTKLFISSKTKTYLLKIYKLSILNLSKMYKLSILNLSKTETDLSKMDKLSILNLLDNNKNPLNYDYNSDNIKYILNGFFQAEGHIGGYFENKNSVTFNPLVFISQNVSNETIKLFKIMNNEFDNKLNYSIEKLTSGKWHIKIYSKNWDLIINKWIPYFNNTYGDKFIGLNILLKIYYLYYSEFGKSHRFTKFTADHIDNSIKRIYLIYNLIDNSKRTLSIKDKVNLWLINKNISEEIINNINYNNYDNYINNIKNQFFKKCKNTFTINFLFIHGFFLGDGSFYIRIRSTKKLLWYIPILKINQKFTIYNKDLFNLIINYLNNNNINSKIRLIKNNTFIEFTIENQISIKAYAKLLTYYPNYYFNKTEQIHYLLQSSLLFGKIKVWREGHIALLKLIYNYKVGNLYNLPNFNNNNTKKEELNNHINIINDYFNNNISDLYYITTTKNNQYKVKLPIKTYPKEKYISFGLDKSKALNKALNYRNTLLNKWLKDNNFDY</sequence>